<comment type="pathway">
    <text evidence="1 9">Cell wall biogenesis; peptidoglycan biosynthesis.</text>
</comment>
<reference evidence="12" key="1">
    <citation type="submission" date="2011-10" db="EMBL/GenBank/DDBJ databases">
        <title>The complete genome of chromosome of Thermovirga lienii DSM 17291.</title>
        <authorList>
            <consortium name="US DOE Joint Genome Institute (JGI-PGF)"/>
            <person name="Lucas S."/>
            <person name="Copeland A."/>
            <person name="Lapidus A."/>
            <person name="Glavina del Rio T."/>
            <person name="Dalin E."/>
            <person name="Tice H."/>
            <person name="Bruce D."/>
            <person name="Goodwin L."/>
            <person name="Pitluck S."/>
            <person name="Peters L."/>
            <person name="Mikhailova N."/>
            <person name="Saunders E."/>
            <person name="Kyrpides N."/>
            <person name="Mavromatis K."/>
            <person name="Ivanova N."/>
            <person name="Last F.I."/>
            <person name="Brettin T."/>
            <person name="Detter J.C."/>
            <person name="Han C."/>
            <person name="Larimer F."/>
            <person name="Land M."/>
            <person name="Hauser L."/>
            <person name="Markowitz V."/>
            <person name="Cheng J.-F."/>
            <person name="Hugenholtz P."/>
            <person name="Woyke T."/>
            <person name="Wu D."/>
            <person name="Spring S."/>
            <person name="Schroeder M."/>
            <person name="Brambilla E.-M."/>
            <person name="Klenk H.-P."/>
            <person name="Eisen J.A."/>
        </authorList>
    </citation>
    <scope>NUCLEOTIDE SEQUENCE [LARGE SCALE GENOMIC DNA]</scope>
    <source>
        <strain evidence="12">ATCC BAA-1197 / DSM 17291 / Cas60314</strain>
    </source>
</reference>
<sequence length="196" mass="21359">MSAFKSIITTLLCLFLVLLFYFGGLVGSCLVNVGECKEASASSSVNEFFNVDEAVQANGLEGKKWILVRKRDFTLTLYDGKVVLARYPVAIGKNDGDKREEGDMRTPEGIFSVVSVEDSRHWVHDFGDGKGPIAGAYGPYFIRLKTPPHKGIGIHGTHDPASIGTKATEGCIRLRNQDLLELVKNVTKGMTVIIAP</sequence>
<gene>
    <name evidence="11" type="ordered locus">Tlie_1408</name>
</gene>
<keyword evidence="12" id="KW-1185">Reference proteome</keyword>
<evidence type="ECO:0000256" key="6">
    <source>
        <dbReference type="ARBA" id="ARBA00022960"/>
    </source>
</evidence>
<evidence type="ECO:0000259" key="10">
    <source>
        <dbReference type="PROSITE" id="PS52029"/>
    </source>
</evidence>
<dbReference type="InterPro" id="IPR038063">
    <property type="entry name" value="Transpep_catalytic_dom"/>
</dbReference>
<protein>
    <submittedName>
        <fullName evidence="11">ErfK/YbiS/YcfS/YnhG family protein</fullName>
    </submittedName>
</protein>
<keyword evidence="6 9" id="KW-0133">Cell shape</keyword>
<dbReference type="Gene3D" id="2.40.440.10">
    <property type="entry name" value="L,D-transpeptidase catalytic domain-like"/>
    <property type="match status" value="1"/>
</dbReference>
<dbReference type="PANTHER" id="PTHR30582:SF24">
    <property type="entry name" value="L,D-TRANSPEPTIDASE ERFK_SRFK-RELATED"/>
    <property type="match status" value="1"/>
</dbReference>
<dbReference type="HOGENOM" id="CLU_042399_6_1_0"/>
<dbReference type="GO" id="GO:0016757">
    <property type="term" value="F:glycosyltransferase activity"/>
    <property type="evidence" value="ECO:0007669"/>
    <property type="project" value="UniProtKB-KW"/>
</dbReference>
<dbReference type="PANTHER" id="PTHR30582">
    <property type="entry name" value="L,D-TRANSPEPTIDASE"/>
    <property type="match status" value="1"/>
</dbReference>
<evidence type="ECO:0000256" key="5">
    <source>
        <dbReference type="ARBA" id="ARBA00022801"/>
    </source>
</evidence>
<proteinExistence type="inferred from homology"/>
<keyword evidence="4" id="KW-0808">Transferase</keyword>
<evidence type="ECO:0000313" key="12">
    <source>
        <dbReference type="Proteomes" id="UP000005868"/>
    </source>
</evidence>
<evidence type="ECO:0000256" key="7">
    <source>
        <dbReference type="ARBA" id="ARBA00022984"/>
    </source>
</evidence>
<comment type="similarity">
    <text evidence="2">Belongs to the YkuD family.</text>
</comment>
<evidence type="ECO:0000256" key="3">
    <source>
        <dbReference type="ARBA" id="ARBA00022676"/>
    </source>
</evidence>
<dbReference type="InterPro" id="IPR005490">
    <property type="entry name" value="LD_TPept_cat_dom"/>
</dbReference>
<dbReference type="UniPathway" id="UPA00219"/>
<dbReference type="GO" id="GO:0071555">
    <property type="term" value="P:cell wall organization"/>
    <property type="evidence" value="ECO:0007669"/>
    <property type="project" value="UniProtKB-UniRule"/>
</dbReference>
<dbReference type="GO" id="GO:0008360">
    <property type="term" value="P:regulation of cell shape"/>
    <property type="evidence" value="ECO:0007669"/>
    <property type="project" value="UniProtKB-UniRule"/>
</dbReference>
<dbReference type="GO" id="GO:0071972">
    <property type="term" value="F:peptidoglycan L,D-transpeptidase activity"/>
    <property type="evidence" value="ECO:0007669"/>
    <property type="project" value="TreeGrafter"/>
</dbReference>
<dbReference type="KEGG" id="tli:Tlie_1408"/>
<dbReference type="STRING" id="580340.Tlie_1408"/>
<organism evidence="11 12">
    <name type="scientific">Thermovirga lienii (strain ATCC BAA-1197 / DSM 17291 / Cas60314)</name>
    <dbReference type="NCBI Taxonomy" id="580340"/>
    <lineage>
        <taxon>Bacteria</taxon>
        <taxon>Thermotogati</taxon>
        <taxon>Synergistota</taxon>
        <taxon>Synergistia</taxon>
        <taxon>Synergistales</taxon>
        <taxon>Thermovirgaceae</taxon>
        <taxon>Thermovirga</taxon>
    </lineage>
</organism>
<dbReference type="InterPro" id="IPR050979">
    <property type="entry name" value="LD-transpeptidase"/>
</dbReference>
<feature type="domain" description="L,D-TPase catalytic" evidence="10">
    <location>
        <begin position="64"/>
        <end position="195"/>
    </location>
</feature>
<evidence type="ECO:0000256" key="4">
    <source>
        <dbReference type="ARBA" id="ARBA00022679"/>
    </source>
</evidence>
<dbReference type="AlphaFoldDB" id="G7V6M3"/>
<keyword evidence="5" id="KW-0378">Hydrolase</keyword>
<dbReference type="PROSITE" id="PS52029">
    <property type="entry name" value="LD_TPASE"/>
    <property type="match status" value="1"/>
</dbReference>
<dbReference type="CDD" id="cd16913">
    <property type="entry name" value="YkuD_like"/>
    <property type="match status" value="1"/>
</dbReference>
<dbReference type="GO" id="GO:0018104">
    <property type="term" value="P:peptidoglycan-protein cross-linking"/>
    <property type="evidence" value="ECO:0007669"/>
    <property type="project" value="TreeGrafter"/>
</dbReference>
<keyword evidence="3" id="KW-0328">Glycosyltransferase</keyword>
<evidence type="ECO:0000256" key="2">
    <source>
        <dbReference type="ARBA" id="ARBA00005992"/>
    </source>
</evidence>
<reference evidence="11 12" key="2">
    <citation type="journal article" date="2012" name="Stand. Genomic Sci.">
        <title>Genome sequence of the moderately thermophilic, amino-acid-degrading and sulfur-reducing bacterium Thermovirga lienii type strain (Cas60314(T)).</title>
        <authorList>
            <person name="Goker M."/>
            <person name="Saunders E."/>
            <person name="Lapidus A."/>
            <person name="Nolan M."/>
            <person name="Lucas S."/>
            <person name="Hammon N."/>
            <person name="Deshpande S."/>
            <person name="Cheng J.F."/>
            <person name="Han C."/>
            <person name="Tapia R."/>
            <person name="Goodwin L.A."/>
            <person name="Pitluck S."/>
            <person name="Liolios K."/>
            <person name="Mavromatis K."/>
            <person name="Pagani I."/>
            <person name="Ivanova N."/>
            <person name="Mikhailova N."/>
            <person name="Pati A."/>
            <person name="Chen A."/>
            <person name="Palaniappan K."/>
            <person name="Land M."/>
            <person name="Chang Y.J."/>
            <person name="Jeffries C.D."/>
            <person name="Brambilla E.M."/>
            <person name="Rohde M."/>
            <person name="Spring S."/>
            <person name="Detter J.C."/>
            <person name="Woyke T."/>
            <person name="Bristow J."/>
            <person name="Eisen J.A."/>
            <person name="Markowitz V."/>
            <person name="Hugenholtz P."/>
            <person name="Kyrpides N.C."/>
            <person name="Klenk H.P."/>
        </authorList>
    </citation>
    <scope>NUCLEOTIDE SEQUENCE [LARGE SCALE GENOMIC DNA]</scope>
    <source>
        <strain evidence="12">ATCC BAA-1197 / DSM 17291 / Cas60314</strain>
    </source>
</reference>
<evidence type="ECO:0000256" key="8">
    <source>
        <dbReference type="ARBA" id="ARBA00023316"/>
    </source>
</evidence>
<feature type="active site" description="Proton donor/acceptor" evidence="9">
    <location>
        <position position="155"/>
    </location>
</feature>
<dbReference type="GO" id="GO:0005576">
    <property type="term" value="C:extracellular region"/>
    <property type="evidence" value="ECO:0007669"/>
    <property type="project" value="TreeGrafter"/>
</dbReference>
<keyword evidence="8 9" id="KW-0961">Cell wall biogenesis/degradation</keyword>
<evidence type="ECO:0000313" key="11">
    <source>
        <dbReference type="EMBL" id="AER67136.1"/>
    </source>
</evidence>
<dbReference type="Proteomes" id="UP000005868">
    <property type="component" value="Chromosome"/>
</dbReference>
<name>G7V6M3_THELD</name>
<dbReference type="PROSITE" id="PS51257">
    <property type="entry name" value="PROKAR_LIPOPROTEIN"/>
    <property type="match status" value="1"/>
</dbReference>
<dbReference type="EMBL" id="CP003096">
    <property type="protein sequence ID" value="AER67136.1"/>
    <property type="molecule type" value="Genomic_DNA"/>
</dbReference>
<evidence type="ECO:0000256" key="1">
    <source>
        <dbReference type="ARBA" id="ARBA00004752"/>
    </source>
</evidence>
<dbReference type="OrthoDB" id="9787225at2"/>
<dbReference type="SUPFAM" id="SSF141523">
    <property type="entry name" value="L,D-transpeptidase catalytic domain-like"/>
    <property type="match status" value="1"/>
</dbReference>
<accession>G7V6M3</accession>
<evidence type="ECO:0000256" key="9">
    <source>
        <dbReference type="PROSITE-ProRule" id="PRU01373"/>
    </source>
</evidence>
<feature type="active site" description="Nucleophile" evidence="9">
    <location>
        <position position="171"/>
    </location>
</feature>
<keyword evidence="7 9" id="KW-0573">Peptidoglycan synthesis</keyword>
<dbReference type="eggNOG" id="COG1376">
    <property type="taxonomic scope" value="Bacteria"/>
</dbReference>
<dbReference type="Pfam" id="PF03734">
    <property type="entry name" value="YkuD"/>
    <property type="match status" value="1"/>
</dbReference>